<dbReference type="WBParaSite" id="HCON_00012575-00001">
    <property type="protein sequence ID" value="HCON_00012575-00001"/>
    <property type="gene ID" value="HCON_00012575"/>
</dbReference>
<dbReference type="AlphaFoldDB" id="A0A7I4XWE4"/>
<organism evidence="1 2">
    <name type="scientific">Haemonchus contortus</name>
    <name type="common">Barber pole worm</name>
    <dbReference type="NCBI Taxonomy" id="6289"/>
    <lineage>
        <taxon>Eukaryota</taxon>
        <taxon>Metazoa</taxon>
        <taxon>Ecdysozoa</taxon>
        <taxon>Nematoda</taxon>
        <taxon>Chromadorea</taxon>
        <taxon>Rhabditida</taxon>
        <taxon>Rhabditina</taxon>
        <taxon>Rhabditomorpha</taxon>
        <taxon>Strongyloidea</taxon>
        <taxon>Trichostrongylidae</taxon>
        <taxon>Haemonchus</taxon>
    </lineage>
</organism>
<protein>
    <submittedName>
        <fullName evidence="2">Vacuolar protein sorting-associated protein 51 homolog</fullName>
    </submittedName>
</protein>
<sequence>MENTDTDYNSILKEMEDEVDQILSHFRNEESKILNNIVRLTGSTGSPACPALAAKLEDSVSQSKRFGQVKPITETPEDVLVDQIDSQLGGFYGSVELRDSLKEAQARMQAVLSVLHRVREFVRSPFVRLEIEHLQHNIFTLQKVFMRMFDRMEIPDSDDFFNEAIATASTDAVKKAVKPTEKVRTQPSEA</sequence>
<proteinExistence type="predicted"/>
<evidence type="ECO:0000313" key="1">
    <source>
        <dbReference type="Proteomes" id="UP000025227"/>
    </source>
</evidence>
<dbReference type="Proteomes" id="UP000025227">
    <property type="component" value="Unplaced"/>
</dbReference>
<name>A0A7I4XWE4_HAECO</name>
<accession>A0A7I4XWE4</accession>
<keyword evidence="1" id="KW-1185">Reference proteome</keyword>
<reference evidence="2" key="1">
    <citation type="submission" date="2020-12" db="UniProtKB">
        <authorList>
            <consortium name="WormBaseParasite"/>
        </authorList>
    </citation>
    <scope>IDENTIFICATION</scope>
    <source>
        <strain evidence="2">MHco3</strain>
    </source>
</reference>
<dbReference type="OrthoDB" id="5858642at2759"/>
<evidence type="ECO:0000313" key="2">
    <source>
        <dbReference type="WBParaSite" id="HCON_00012575-00001"/>
    </source>
</evidence>